<dbReference type="EMBL" id="GDIQ01057772">
    <property type="protein sequence ID" value="JAN36965.1"/>
    <property type="molecule type" value="Transcribed_RNA"/>
</dbReference>
<evidence type="ECO:0000313" key="3">
    <source>
        <dbReference type="Proteomes" id="UP000076858"/>
    </source>
</evidence>
<accession>A0A0N8E687</accession>
<proteinExistence type="predicted"/>
<reference evidence="2 3" key="2">
    <citation type="submission" date="2016-03" db="EMBL/GenBank/DDBJ databases">
        <title>EvidentialGene: Evidence-directed Construction of Genes on Genomes.</title>
        <authorList>
            <person name="Gilbert D.G."/>
            <person name="Choi J.-H."/>
            <person name="Mockaitis K."/>
            <person name="Colbourne J."/>
            <person name="Pfrender M."/>
        </authorList>
    </citation>
    <scope>NUCLEOTIDE SEQUENCE [LARGE SCALE GENOMIC DNA]</scope>
    <source>
        <strain evidence="2 3">Xinb3</strain>
        <tissue evidence="2">Complete organism</tissue>
    </source>
</reference>
<dbReference type="Proteomes" id="UP000076858">
    <property type="component" value="Unassembled WGS sequence"/>
</dbReference>
<evidence type="ECO:0000313" key="1">
    <source>
        <dbReference type="EMBL" id="JAN36965.1"/>
    </source>
</evidence>
<name>A0A0N8E687_9CRUS</name>
<organism evidence="1">
    <name type="scientific">Daphnia magna</name>
    <dbReference type="NCBI Taxonomy" id="35525"/>
    <lineage>
        <taxon>Eukaryota</taxon>
        <taxon>Metazoa</taxon>
        <taxon>Ecdysozoa</taxon>
        <taxon>Arthropoda</taxon>
        <taxon>Crustacea</taxon>
        <taxon>Branchiopoda</taxon>
        <taxon>Diplostraca</taxon>
        <taxon>Cladocera</taxon>
        <taxon>Anomopoda</taxon>
        <taxon>Daphniidae</taxon>
        <taxon>Daphnia</taxon>
    </lineage>
</organism>
<dbReference type="AlphaFoldDB" id="A0A0N8E687"/>
<dbReference type="EMBL" id="LRGB01000715">
    <property type="protein sequence ID" value="KZS16443.1"/>
    <property type="molecule type" value="Genomic_DNA"/>
</dbReference>
<evidence type="ECO:0000313" key="2">
    <source>
        <dbReference type="EMBL" id="KZS16443.1"/>
    </source>
</evidence>
<reference evidence="1" key="1">
    <citation type="submission" date="2015-10" db="EMBL/GenBank/DDBJ databases">
        <title>EvidentialGene: Evidence-directed Construction of Complete mRNA Transcriptomes without Genomes.</title>
        <authorList>
            <person name="Gilbert D.G."/>
        </authorList>
    </citation>
    <scope>NUCLEOTIDE SEQUENCE</scope>
</reference>
<protein>
    <submittedName>
        <fullName evidence="1">Uncharacterized protein</fullName>
    </submittedName>
</protein>
<keyword evidence="3" id="KW-1185">Reference proteome</keyword>
<sequence>MDALANIFKDVVYSKSSKVVHVANGSDETVRVTIKDNGINQQETCATLKRGEVAMHRSTGLTNDPKITVCASVEFNKGSQSINTENNRSVIITPEKRLTEAKYETWYEGNDSSVWRDKNDKCYKPSCNNKSNCKC</sequence>
<gene>
    <name evidence="2" type="ORF">APZ42_017823</name>
</gene>